<dbReference type="EMBL" id="CM026422">
    <property type="protein sequence ID" value="KAG0587270.1"/>
    <property type="molecule type" value="Genomic_DNA"/>
</dbReference>
<protein>
    <recommendedName>
        <fullName evidence="4">Secreted protein</fullName>
    </recommendedName>
</protein>
<keyword evidence="3" id="KW-1185">Reference proteome</keyword>
<evidence type="ECO:0000313" key="3">
    <source>
        <dbReference type="Proteomes" id="UP000822688"/>
    </source>
</evidence>
<dbReference type="Proteomes" id="UP000822688">
    <property type="component" value="Chromosome 2"/>
</dbReference>
<evidence type="ECO:0000256" key="1">
    <source>
        <dbReference type="SAM" id="SignalP"/>
    </source>
</evidence>
<evidence type="ECO:0000313" key="2">
    <source>
        <dbReference type="EMBL" id="KAG0587270.1"/>
    </source>
</evidence>
<evidence type="ECO:0008006" key="4">
    <source>
        <dbReference type="Google" id="ProtNLM"/>
    </source>
</evidence>
<name>A0A8T0IU65_CERPU</name>
<reference evidence="2" key="1">
    <citation type="submission" date="2020-06" db="EMBL/GenBank/DDBJ databases">
        <title>WGS assembly of Ceratodon purpureus strain R40.</title>
        <authorList>
            <person name="Carey S.B."/>
            <person name="Jenkins J."/>
            <person name="Shu S."/>
            <person name="Lovell J.T."/>
            <person name="Sreedasyam A."/>
            <person name="Maumus F."/>
            <person name="Tiley G.P."/>
            <person name="Fernandez-Pozo N."/>
            <person name="Barry K."/>
            <person name="Chen C."/>
            <person name="Wang M."/>
            <person name="Lipzen A."/>
            <person name="Daum C."/>
            <person name="Saski C.A."/>
            <person name="Payton A.C."/>
            <person name="Mcbreen J.C."/>
            <person name="Conrad R.E."/>
            <person name="Kollar L.M."/>
            <person name="Olsson S."/>
            <person name="Huttunen S."/>
            <person name="Landis J.B."/>
            <person name="Wickett N.J."/>
            <person name="Johnson M.G."/>
            <person name="Rensing S.A."/>
            <person name="Grimwood J."/>
            <person name="Schmutz J."/>
            <person name="Mcdaniel S.F."/>
        </authorList>
    </citation>
    <scope>NUCLEOTIDE SEQUENCE</scope>
    <source>
        <strain evidence="2">R40</strain>
    </source>
</reference>
<dbReference type="AlphaFoldDB" id="A0A8T0IU65"/>
<comment type="caution">
    <text evidence="2">The sequence shown here is derived from an EMBL/GenBank/DDBJ whole genome shotgun (WGS) entry which is preliminary data.</text>
</comment>
<keyword evidence="1" id="KW-0732">Signal</keyword>
<accession>A0A8T0IU65</accession>
<proteinExistence type="predicted"/>
<feature type="chain" id="PRO_5035835658" description="Secreted protein" evidence="1">
    <location>
        <begin position="20"/>
        <end position="74"/>
    </location>
</feature>
<feature type="signal peptide" evidence="1">
    <location>
        <begin position="1"/>
        <end position="19"/>
    </location>
</feature>
<gene>
    <name evidence="2" type="ORF">KC19_2G153400</name>
</gene>
<organism evidence="2 3">
    <name type="scientific">Ceratodon purpureus</name>
    <name type="common">Fire moss</name>
    <name type="synonym">Dicranum purpureum</name>
    <dbReference type="NCBI Taxonomy" id="3225"/>
    <lineage>
        <taxon>Eukaryota</taxon>
        <taxon>Viridiplantae</taxon>
        <taxon>Streptophyta</taxon>
        <taxon>Embryophyta</taxon>
        <taxon>Bryophyta</taxon>
        <taxon>Bryophytina</taxon>
        <taxon>Bryopsida</taxon>
        <taxon>Dicranidae</taxon>
        <taxon>Pseudoditrichales</taxon>
        <taxon>Ditrichaceae</taxon>
        <taxon>Ceratodon</taxon>
    </lineage>
</organism>
<sequence>MFSALAFYALNCNVTCCLGIPSAGLCLGRVLLIRLKVFEREVHCNIFFGHKSLAGQGKIVYTISFYLHFKLVLN</sequence>